<dbReference type="EnsemblPlants" id="AET6Gv21015300.5">
    <property type="protein sequence ID" value="AET6Gv21015300.5"/>
    <property type="gene ID" value="AET6Gv21015300"/>
</dbReference>
<organism evidence="3 4">
    <name type="scientific">Aegilops tauschii subsp. strangulata</name>
    <name type="common">Goatgrass</name>
    <dbReference type="NCBI Taxonomy" id="200361"/>
    <lineage>
        <taxon>Eukaryota</taxon>
        <taxon>Viridiplantae</taxon>
        <taxon>Streptophyta</taxon>
        <taxon>Embryophyta</taxon>
        <taxon>Tracheophyta</taxon>
        <taxon>Spermatophyta</taxon>
        <taxon>Magnoliopsida</taxon>
        <taxon>Liliopsida</taxon>
        <taxon>Poales</taxon>
        <taxon>Poaceae</taxon>
        <taxon>BOP clade</taxon>
        <taxon>Pooideae</taxon>
        <taxon>Triticodae</taxon>
        <taxon>Triticeae</taxon>
        <taxon>Triticinae</taxon>
        <taxon>Aegilops</taxon>
    </lineage>
</organism>
<feature type="compositionally biased region" description="Polar residues" evidence="1">
    <location>
        <begin position="49"/>
        <end position="74"/>
    </location>
</feature>
<dbReference type="Proteomes" id="UP000015105">
    <property type="component" value="Chromosome 6D"/>
</dbReference>
<sequence>VESLPQPSAFAVMAIITNLNFVYLYTLNLAIPLFLPACLPACRGGRAAPSSSPGPYSTSERARTSGSRPATSYTARCLISS</sequence>
<keyword evidence="4" id="KW-1185">Reference proteome</keyword>
<reference evidence="3" key="4">
    <citation type="submission" date="2019-03" db="UniProtKB">
        <authorList>
            <consortium name="EnsemblPlants"/>
        </authorList>
    </citation>
    <scope>IDENTIFICATION</scope>
</reference>
<name>A0A453Q8L1_AEGTS</name>
<protein>
    <submittedName>
        <fullName evidence="3">Uncharacterized protein</fullName>
    </submittedName>
</protein>
<evidence type="ECO:0000313" key="4">
    <source>
        <dbReference type="Proteomes" id="UP000015105"/>
    </source>
</evidence>
<reference evidence="4" key="2">
    <citation type="journal article" date="2017" name="Nat. Plants">
        <title>The Aegilops tauschii genome reveals multiple impacts of transposons.</title>
        <authorList>
            <person name="Zhao G."/>
            <person name="Zou C."/>
            <person name="Li K."/>
            <person name="Wang K."/>
            <person name="Li T."/>
            <person name="Gao L."/>
            <person name="Zhang X."/>
            <person name="Wang H."/>
            <person name="Yang Z."/>
            <person name="Liu X."/>
            <person name="Jiang W."/>
            <person name="Mao L."/>
            <person name="Kong X."/>
            <person name="Jiao Y."/>
            <person name="Jia J."/>
        </authorList>
    </citation>
    <scope>NUCLEOTIDE SEQUENCE [LARGE SCALE GENOMIC DNA]</scope>
    <source>
        <strain evidence="4">cv. AL8/78</strain>
    </source>
</reference>
<accession>A0A453Q8L1</accession>
<evidence type="ECO:0000256" key="1">
    <source>
        <dbReference type="SAM" id="MobiDB-lite"/>
    </source>
</evidence>
<evidence type="ECO:0000256" key="2">
    <source>
        <dbReference type="SAM" id="Phobius"/>
    </source>
</evidence>
<proteinExistence type="predicted"/>
<keyword evidence="2" id="KW-1133">Transmembrane helix</keyword>
<keyword evidence="2" id="KW-0812">Transmembrane</keyword>
<feature type="transmembrane region" description="Helical" evidence="2">
    <location>
        <begin position="22"/>
        <end position="42"/>
    </location>
</feature>
<keyword evidence="2" id="KW-0472">Membrane</keyword>
<feature type="region of interest" description="Disordered" evidence="1">
    <location>
        <begin position="45"/>
        <end position="74"/>
    </location>
</feature>
<reference evidence="3" key="5">
    <citation type="journal article" date="2021" name="G3 (Bethesda)">
        <title>Aegilops tauschii genome assembly Aet v5.0 features greater sequence contiguity and improved annotation.</title>
        <authorList>
            <person name="Wang L."/>
            <person name="Zhu T."/>
            <person name="Rodriguez J.C."/>
            <person name="Deal K.R."/>
            <person name="Dubcovsky J."/>
            <person name="McGuire P.E."/>
            <person name="Lux T."/>
            <person name="Spannagl M."/>
            <person name="Mayer K.F.X."/>
            <person name="Baldrich P."/>
            <person name="Meyers B.C."/>
            <person name="Huo N."/>
            <person name="Gu Y.Q."/>
            <person name="Zhou H."/>
            <person name="Devos K.M."/>
            <person name="Bennetzen J.L."/>
            <person name="Unver T."/>
            <person name="Budak H."/>
            <person name="Gulick P.J."/>
            <person name="Galiba G."/>
            <person name="Kalapos B."/>
            <person name="Nelson D.R."/>
            <person name="Li P."/>
            <person name="You F.M."/>
            <person name="Luo M.C."/>
            <person name="Dvorak J."/>
        </authorList>
    </citation>
    <scope>NUCLEOTIDE SEQUENCE [LARGE SCALE GENOMIC DNA]</scope>
    <source>
        <strain evidence="3">cv. AL8/78</strain>
    </source>
</reference>
<reference evidence="3" key="3">
    <citation type="journal article" date="2017" name="Nature">
        <title>Genome sequence of the progenitor of the wheat D genome Aegilops tauschii.</title>
        <authorList>
            <person name="Luo M.C."/>
            <person name="Gu Y.Q."/>
            <person name="Puiu D."/>
            <person name="Wang H."/>
            <person name="Twardziok S.O."/>
            <person name="Deal K.R."/>
            <person name="Huo N."/>
            <person name="Zhu T."/>
            <person name="Wang L."/>
            <person name="Wang Y."/>
            <person name="McGuire P.E."/>
            <person name="Liu S."/>
            <person name="Long H."/>
            <person name="Ramasamy R.K."/>
            <person name="Rodriguez J.C."/>
            <person name="Van S.L."/>
            <person name="Yuan L."/>
            <person name="Wang Z."/>
            <person name="Xia Z."/>
            <person name="Xiao L."/>
            <person name="Anderson O.D."/>
            <person name="Ouyang S."/>
            <person name="Liang Y."/>
            <person name="Zimin A.V."/>
            <person name="Pertea G."/>
            <person name="Qi P."/>
            <person name="Bennetzen J.L."/>
            <person name="Dai X."/>
            <person name="Dawson M.W."/>
            <person name="Muller H.G."/>
            <person name="Kugler K."/>
            <person name="Rivarola-Duarte L."/>
            <person name="Spannagl M."/>
            <person name="Mayer K.F.X."/>
            <person name="Lu F.H."/>
            <person name="Bevan M.W."/>
            <person name="Leroy P."/>
            <person name="Li P."/>
            <person name="You F.M."/>
            <person name="Sun Q."/>
            <person name="Liu Z."/>
            <person name="Lyons E."/>
            <person name="Wicker T."/>
            <person name="Salzberg S.L."/>
            <person name="Devos K.M."/>
            <person name="Dvorak J."/>
        </authorList>
    </citation>
    <scope>NUCLEOTIDE SEQUENCE [LARGE SCALE GENOMIC DNA]</scope>
    <source>
        <strain evidence="3">cv. AL8/78</strain>
    </source>
</reference>
<dbReference type="AlphaFoldDB" id="A0A453Q8L1"/>
<reference evidence="4" key="1">
    <citation type="journal article" date="2014" name="Science">
        <title>Ancient hybridizations among the ancestral genomes of bread wheat.</title>
        <authorList>
            <consortium name="International Wheat Genome Sequencing Consortium,"/>
            <person name="Marcussen T."/>
            <person name="Sandve S.R."/>
            <person name="Heier L."/>
            <person name="Spannagl M."/>
            <person name="Pfeifer M."/>
            <person name="Jakobsen K.S."/>
            <person name="Wulff B.B."/>
            <person name="Steuernagel B."/>
            <person name="Mayer K.F."/>
            <person name="Olsen O.A."/>
        </authorList>
    </citation>
    <scope>NUCLEOTIDE SEQUENCE [LARGE SCALE GENOMIC DNA]</scope>
    <source>
        <strain evidence="4">cv. AL8/78</strain>
    </source>
</reference>
<evidence type="ECO:0000313" key="3">
    <source>
        <dbReference type="EnsemblPlants" id="AET6Gv21015300.5"/>
    </source>
</evidence>
<dbReference type="Gramene" id="AET6Gv21015300.5">
    <property type="protein sequence ID" value="AET6Gv21015300.5"/>
    <property type="gene ID" value="AET6Gv21015300"/>
</dbReference>